<dbReference type="EMBL" id="JAPEVG010000041">
    <property type="protein sequence ID" value="KAJ8489991.1"/>
    <property type="molecule type" value="Genomic_DNA"/>
</dbReference>
<evidence type="ECO:0000313" key="1">
    <source>
        <dbReference type="EMBL" id="KAJ8489991.1"/>
    </source>
</evidence>
<gene>
    <name evidence="1" type="ORF">ONZ51_g2584</name>
</gene>
<reference evidence="1" key="1">
    <citation type="submission" date="2022-11" db="EMBL/GenBank/DDBJ databases">
        <title>Genome Sequence of Cubamyces cubensis.</title>
        <authorList>
            <person name="Buettner E."/>
        </authorList>
    </citation>
    <scope>NUCLEOTIDE SEQUENCE</scope>
    <source>
        <strain evidence="1">MPL-01</strain>
    </source>
</reference>
<dbReference type="SUPFAM" id="SSF52047">
    <property type="entry name" value="RNI-like"/>
    <property type="match status" value="1"/>
</dbReference>
<organism evidence="1 2">
    <name type="scientific">Trametes cubensis</name>
    <dbReference type="NCBI Taxonomy" id="1111947"/>
    <lineage>
        <taxon>Eukaryota</taxon>
        <taxon>Fungi</taxon>
        <taxon>Dikarya</taxon>
        <taxon>Basidiomycota</taxon>
        <taxon>Agaricomycotina</taxon>
        <taxon>Agaricomycetes</taxon>
        <taxon>Polyporales</taxon>
        <taxon>Polyporaceae</taxon>
        <taxon>Trametes</taxon>
    </lineage>
</organism>
<evidence type="ECO:0008006" key="3">
    <source>
        <dbReference type="Google" id="ProtNLM"/>
    </source>
</evidence>
<evidence type="ECO:0000313" key="2">
    <source>
        <dbReference type="Proteomes" id="UP001215151"/>
    </source>
</evidence>
<name>A0AAD7TZW9_9APHY</name>
<accession>A0AAD7TZW9</accession>
<dbReference type="Proteomes" id="UP001215151">
    <property type="component" value="Unassembled WGS sequence"/>
</dbReference>
<protein>
    <recommendedName>
        <fullName evidence="3">F-box domain-containing protein</fullName>
    </recommendedName>
</protein>
<dbReference type="AlphaFoldDB" id="A0AAD7TZW9"/>
<comment type="caution">
    <text evidence="1">The sequence shown here is derived from an EMBL/GenBank/DDBJ whole genome shotgun (WGS) entry which is preliminary data.</text>
</comment>
<keyword evidence="2" id="KW-1185">Reference proteome</keyword>
<dbReference type="InterPro" id="IPR032675">
    <property type="entry name" value="LRR_dom_sf"/>
</dbReference>
<dbReference type="Gene3D" id="3.80.10.10">
    <property type="entry name" value="Ribonuclease Inhibitor"/>
    <property type="match status" value="1"/>
</dbReference>
<proteinExistence type="predicted"/>
<sequence length="451" mass="51143">MSPGLTLPIETIEAVIKFLDPRDDYRTIVSCSLLCRTFLPVCRTLLWRDLVIAKGNDSRVSVEVARLFEILKRSPEVRLYVRSVDFGFGPGRYSVGYVVEFCALFPALRSLTFRTLHEGALSNILTLIDSIPTLKELRLHDIYMGGEPADPIHPDVFIDAYPTLNQITKLTSLNATARSRNQPLLRVFSISKCYDIESTWLRKTIATLEGSRHASSLRSFGIEAATLTHRRNYLDLDTLPRVPSFAPHLTHIVFTLNQFVGIHHCIDIASSRTYVRRFCSDLRKCGALRSLHLHFDCTFAYSMHAYFQRLGRFAFARPAPPVLREEPRYLLDRLAGVLSTPGSPPCPDLEHLSFVFFNPIDWLSECGAAFARLVQACLDVDDAGPELGARRRYPRFASLEIRFMISRIIQPDQLVALEEARVQFVQDKEKILMPMLAPFEQEGIAVDVVLE</sequence>